<comment type="caution">
    <text evidence="2">The sequence shown here is derived from an EMBL/GenBank/DDBJ whole genome shotgun (WGS) entry which is preliminary data.</text>
</comment>
<proteinExistence type="predicted"/>
<sequence>MGNSHEGETSESADKWQHPWEGKRVLKGSNVGGGYDEYVSPVVTPILENEAEYEERVKRELEADGILPATKLG</sequence>
<evidence type="ECO:0000256" key="1">
    <source>
        <dbReference type="SAM" id="MobiDB-lite"/>
    </source>
</evidence>
<accession>A0A955KZA8</accession>
<gene>
    <name evidence="2" type="ORF">KC675_01110</name>
</gene>
<dbReference type="EMBL" id="JAGQLL010000011">
    <property type="protein sequence ID" value="MCA9379757.1"/>
    <property type="molecule type" value="Genomic_DNA"/>
</dbReference>
<evidence type="ECO:0000313" key="3">
    <source>
        <dbReference type="Proteomes" id="UP000745577"/>
    </source>
</evidence>
<feature type="compositionally biased region" description="Basic and acidic residues" evidence="1">
    <location>
        <begin position="1"/>
        <end position="24"/>
    </location>
</feature>
<organism evidence="2 3">
    <name type="scientific">Candidatus Dojkabacteria bacterium</name>
    <dbReference type="NCBI Taxonomy" id="2099670"/>
    <lineage>
        <taxon>Bacteria</taxon>
        <taxon>Candidatus Dojkabacteria</taxon>
    </lineage>
</organism>
<reference evidence="2" key="1">
    <citation type="submission" date="2020-04" db="EMBL/GenBank/DDBJ databases">
        <authorList>
            <person name="Zhang T."/>
        </authorList>
    </citation>
    <scope>NUCLEOTIDE SEQUENCE</scope>
    <source>
        <strain evidence="2">HKST-UBA15</strain>
    </source>
</reference>
<evidence type="ECO:0000313" key="2">
    <source>
        <dbReference type="EMBL" id="MCA9379757.1"/>
    </source>
</evidence>
<dbReference type="Proteomes" id="UP000745577">
    <property type="component" value="Unassembled WGS sequence"/>
</dbReference>
<feature type="region of interest" description="Disordered" evidence="1">
    <location>
        <begin position="1"/>
        <end position="32"/>
    </location>
</feature>
<dbReference type="AlphaFoldDB" id="A0A955KZA8"/>
<protein>
    <submittedName>
        <fullName evidence="2">Uncharacterized protein</fullName>
    </submittedName>
</protein>
<reference evidence="2" key="2">
    <citation type="journal article" date="2021" name="Microbiome">
        <title>Successional dynamics and alternative stable states in a saline activated sludge microbial community over 9 years.</title>
        <authorList>
            <person name="Wang Y."/>
            <person name="Ye J."/>
            <person name="Ju F."/>
            <person name="Liu L."/>
            <person name="Boyd J.A."/>
            <person name="Deng Y."/>
            <person name="Parks D.H."/>
            <person name="Jiang X."/>
            <person name="Yin X."/>
            <person name="Woodcroft B.J."/>
            <person name="Tyson G.W."/>
            <person name="Hugenholtz P."/>
            <person name="Polz M.F."/>
            <person name="Zhang T."/>
        </authorList>
    </citation>
    <scope>NUCLEOTIDE SEQUENCE</scope>
    <source>
        <strain evidence="2">HKST-UBA15</strain>
    </source>
</reference>
<name>A0A955KZA8_9BACT</name>